<gene>
    <name evidence="1" type="ORF">AMYX_03110</name>
</gene>
<keyword evidence="2" id="KW-1185">Reference proteome</keyword>
<comment type="caution">
    <text evidence="1">The sequence shown here is derived from an EMBL/GenBank/DDBJ whole genome shotgun (WGS) entry which is preliminary data.</text>
</comment>
<reference evidence="2" key="1">
    <citation type="journal article" date="2020" name="Appl. Environ. Microbiol.">
        <title>Diazotrophic Anaeromyxobacter Isolates from Soils.</title>
        <authorList>
            <person name="Masuda Y."/>
            <person name="Yamanaka H."/>
            <person name="Xu Z.X."/>
            <person name="Shiratori Y."/>
            <person name="Aono T."/>
            <person name="Amachi S."/>
            <person name="Senoo K."/>
            <person name="Itoh H."/>
        </authorList>
    </citation>
    <scope>NUCLEOTIDE SEQUENCE [LARGE SCALE GENOMIC DNA]</scope>
    <source>
        <strain evidence="2">R267</strain>
    </source>
</reference>
<protein>
    <submittedName>
        <fullName evidence="1">Uncharacterized protein</fullName>
    </submittedName>
</protein>
<name>A0A7I9VHF6_9BACT</name>
<sequence>MTPALRRLAALSAALAPEAAERWLLLVSRDGPAAASLAAELARGGREARVAAVAAAFAGDEPPPRTVPVHALLQRLEREEREGRLHSR</sequence>
<dbReference type="AlphaFoldDB" id="A0A7I9VHF6"/>
<evidence type="ECO:0000313" key="2">
    <source>
        <dbReference type="Proteomes" id="UP000503640"/>
    </source>
</evidence>
<accession>A0A7I9VHF6</accession>
<dbReference type="EMBL" id="BJTG01000001">
    <property type="protein sequence ID" value="GEJ55570.1"/>
    <property type="molecule type" value="Genomic_DNA"/>
</dbReference>
<evidence type="ECO:0000313" key="1">
    <source>
        <dbReference type="EMBL" id="GEJ55570.1"/>
    </source>
</evidence>
<dbReference type="Proteomes" id="UP000503640">
    <property type="component" value="Unassembled WGS sequence"/>
</dbReference>
<proteinExistence type="predicted"/>
<organism evidence="1 2">
    <name type="scientific">Anaeromyxobacter diazotrophicus</name>
    <dbReference type="NCBI Taxonomy" id="2590199"/>
    <lineage>
        <taxon>Bacteria</taxon>
        <taxon>Pseudomonadati</taxon>
        <taxon>Myxococcota</taxon>
        <taxon>Myxococcia</taxon>
        <taxon>Myxococcales</taxon>
        <taxon>Cystobacterineae</taxon>
        <taxon>Anaeromyxobacteraceae</taxon>
        <taxon>Anaeromyxobacter</taxon>
    </lineage>
</organism>
<dbReference type="RefSeq" id="WP_176062361.1">
    <property type="nucleotide sequence ID" value="NZ_BJTG01000001.1"/>
</dbReference>